<dbReference type="InterPro" id="IPR036388">
    <property type="entry name" value="WH-like_DNA-bd_sf"/>
</dbReference>
<accession>A0AAN9BHQ7</accession>
<sequence length="253" mass="29748">MARRRLSEAIRWQIIGGMHATGASFKAIGRQLGYHYTVISRLVRKHRQTGAVKDRPKSGRPRVTSEREDRALLRIIRREPFSTSTVLKRTWLPNRHLSTRTVRNRLKAAGMAARRVIKRPRLTDDHKRRRLAWCLARQRWNLRTWRRIHWSDESRFLLHVTDGRLRVWRHRNTAYTPRNIRQTVPFGGGSVMVWCCISHDCKLDLVTTRGNLTGDQYMRHVLEPVVVTHFDNHHLPQDPCTWMITPGLIDPGQ</sequence>
<dbReference type="InterPro" id="IPR009057">
    <property type="entry name" value="Homeodomain-like_sf"/>
</dbReference>
<feature type="region of interest" description="Disordered" evidence="1">
    <location>
        <begin position="47"/>
        <end position="66"/>
    </location>
</feature>
<dbReference type="InterPro" id="IPR002492">
    <property type="entry name" value="Transposase_Tc1-like"/>
</dbReference>
<dbReference type="GO" id="GO:0003677">
    <property type="term" value="F:DNA binding"/>
    <property type="evidence" value="ECO:0007669"/>
    <property type="project" value="InterPro"/>
</dbReference>
<dbReference type="PANTHER" id="PTHR23022">
    <property type="entry name" value="TRANSPOSABLE ELEMENT-RELATED"/>
    <property type="match status" value="1"/>
</dbReference>
<comment type="caution">
    <text evidence="3">The sequence shown here is derived from an EMBL/GenBank/DDBJ whole genome shotgun (WGS) entry which is preliminary data.</text>
</comment>
<reference evidence="3 4" key="1">
    <citation type="submission" date="2024-02" db="EMBL/GenBank/DDBJ databases">
        <title>Chromosome-scale genome assembly of the rough periwinkle Littorina saxatilis.</title>
        <authorList>
            <person name="De Jode A."/>
            <person name="Faria R."/>
            <person name="Formenti G."/>
            <person name="Sims Y."/>
            <person name="Smith T.P."/>
            <person name="Tracey A."/>
            <person name="Wood J.M.D."/>
            <person name="Zagrodzka Z.B."/>
            <person name="Johannesson K."/>
            <person name="Butlin R.K."/>
            <person name="Leder E.H."/>
        </authorList>
    </citation>
    <scope>NUCLEOTIDE SEQUENCE [LARGE SCALE GENOMIC DNA]</scope>
    <source>
        <strain evidence="3">Snail1</strain>
        <tissue evidence="3">Muscle</tissue>
    </source>
</reference>
<organism evidence="3 4">
    <name type="scientific">Littorina saxatilis</name>
    <dbReference type="NCBI Taxonomy" id="31220"/>
    <lineage>
        <taxon>Eukaryota</taxon>
        <taxon>Metazoa</taxon>
        <taxon>Spiralia</taxon>
        <taxon>Lophotrochozoa</taxon>
        <taxon>Mollusca</taxon>
        <taxon>Gastropoda</taxon>
        <taxon>Caenogastropoda</taxon>
        <taxon>Littorinimorpha</taxon>
        <taxon>Littorinoidea</taxon>
        <taxon>Littorinidae</taxon>
        <taxon>Littorina</taxon>
    </lineage>
</organism>
<evidence type="ECO:0000259" key="2">
    <source>
        <dbReference type="Pfam" id="PF01498"/>
    </source>
</evidence>
<dbReference type="PANTHER" id="PTHR23022:SF135">
    <property type="entry name" value="SI:DKEY-77F5.3"/>
    <property type="match status" value="1"/>
</dbReference>
<dbReference type="InterPro" id="IPR052338">
    <property type="entry name" value="Transposase_5"/>
</dbReference>
<keyword evidence="4" id="KW-1185">Reference proteome</keyword>
<evidence type="ECO:0000256" key="1">
    <source>
        <dbReference type="SAM" id="MobiDB-lite"/>
    </source>
</evidence>
<evidence type="ECO:0000313" key="3">
    <source>
        <dbReference type="EMBL" id="KAK7106328.1"/>
    </source>
</evidence>
<dbReference type="Pfam" id="PF01498">
    <property type="entry name" value="HTH_Tnp_Tc3_2"/>
    <property type="match status" value="1"/>
</dbReference>
<dbReference type="Gene3D" id="3.30.420.10">
    <property type="entry name" value="Ribonuclease H-like superfamily/Ribonuclease H"/>
    <property type="match status" value="1"/>
</dbReference>
<dbReference type="Gene3D" id="1.10.10.10">
    <property type="entry name" value="Winged helix-like DNA-binding domain superfamily/Winged helix DNA-binding domain"/>
    <property type="match status" value="1"/>
</dbReference>
<feature type="domain" description="Transposase Tc1-like" evidence="2">
    <location>
        <begin position="69"/>
        <end position="137"/>
    </location>
</feature>
<name>A0AAN9BHQ7_9CAEN</name>
<dbReference type="GO" id="GO:0006313">
    <property type="term" value="P:DNA transposition"/>
    <property type="evidence" value="ECO:0007669"/>
    <property type="project" value="InterPro"/>
</dbReference>
<dbReference type="InterPro" id="IPR036397">
    <property type="entry name" value="RNaseH_sf"/>
</dbReference>
<dbReference type="EMBL" id="JBAMIC010000007">
    <property type="protein sequence ID" value="KAK7106328.1"/>
    <property type="molecule type" value="Genomic_DNA"/>
</dbReference>
<dbReference type="SUPFAM" id="SSF46689">
    <property type="entry name" value="Homeodomain-like"/>
    <property type="match status" value="1"/>
</dbReference>
<gene>
    <name evidence="3" type="ORF">V1264_017594</name>
</gene>
<evidence type="ECO:0000313" key="4">
    <source>
        <dbReference type="Proteomes" id="UP001374579"/>
    </source>
</evidence>
<proteinExistence type="predicted"/>
<dbReference type="AlphaFoldDB" id="A0AAN9BHQ7"/>
<dbReference type="GO" id="GO:0015074">
    <property type="term" value="P:DNA integration"/>
    <property type="evidence" value="ECO:0007669"/>
    <property type="project" value="InterPro"/>
</dbReference>
<feature type="compositionally biased region" description="Basic and acidic residues" evidence="1">
    <location>
        <begin position="52"/>
        <end position="66"/>
    </location>
</feature>
<protein>
    <recommendedName>
        <fullName evidence="2">Transposase Tc1-like domain-containing protein</fullName>
    </recommendedName>
</protein>
<dbReference type="Proteomes" id="UP001374579">
    <property type="component" value="Unassembled WGS sequence"/>
</dbReference>